<dbReference type="InterPro" id="IPR044684">
    <property type="entry name" value="STR17/STR18/HARC1-like"/>
</dbReference>
<reference evidence="2 3" key="1">
    <citation type="journal article" date="2024" name="Nat. Commun.">
        <title>Phylogenomics reveals the evolutionary origins of lichenization in chlorophyte algae.</title>
        <authorList>
            <person name="Puginier C."/>
            <person name="Libourel C."/>
            <person name="Otte J."/>
            <person name="Skaloud P."/>
            <person name="Haon M."/>
            <person name="Grisel S."/>
            <person name="Petersen M."/>
            <person name="Berrin J.G."/>
            <person name="Delaux P.M."/>
            <person name="Dal Grande F."/>
            <person name="Keller J."/>
        </authorList>
    </citation>
    <scope>NUCLEOTIDE SEQUENCE [LARGE SCALE GENOMIC DNA]</scope>
    <source>
        <strain evidence="2 3">SAG 216-7</strain>
    </source>
</reference>
<evidence type="ECO:0000313" key="2">
    <source>
        <dbReference type="EMBL" id="KAK9901253.1"/>
    </source>
</evidence>
<proteinExistence type="predicted"/>
<organism evidence="2 3">
    <name type="scientific">Coccomyxa subellipsoidea</name>
    <dbReference type="NCBI Taxonomy" id="248742"/>
    <lineage>
        <taxon>Eukaryota</taxon>
        <taxon>Viridiplantae</taxon>
        <taxon>Chlorophyta</taxon>
        <taxon>core chlorophytes</taxon>
        <taxon>Trebouxiophyceae</taxon>
        <taxon>Trebouxiophyceae incertae sedis</taxon>
        <taxon>Coccomyxaceae</taxon>
        <taxon>Coccomyxa</taxon>
    </lineage>
</organism>
<dbReference type="Proteomes" id="UP001491310">
    <property type="component" value="Unassembled WGS sequence"/>
</dbReference>
<dbReference type="InterPro" id="IPR001763">
    <property type="entry name" value="Rhodanese-like_dom"/>
</dbReference>
<protein>
    <recommendedName>
        <fullName evidence="1">Rhodanese domain-containing protein</fullName>
    </recommendedName>
</protein>
<dbReference type="PANTHER" id="PTHR44542">
    <property type="entry name" value="THIOSULFATE SULFURTRANSFERASE 18"/>
    <property type="match status" value="1"/>
</dbReference>
<dbReference type="PROSITE" id="PS50206">
    <property type="entry name" value="RHODANESE_3"/>
    <property type="match status" value="1"/>
</dbReference>
<dbReference type="Pfam" id="PF00581">
    <property type="entry name" value="Rhodanese"/>
    <property type="match status" value="1"/>
</dbReference>
<feature type="domain" description="Rhodanese" evidence="1">
    <location>
        <begin position="24"/>
        <end position="123"/>
    </location>
</feature>
<dbReference type="EMBL" id="JALJOT010000018">
    <property type="protein sequence ID" value="KAK9901253.1"/>
    <property type="molecule type" value="Genomic_DNA"/>
</dbReference>
<name>A0ABR2YAU3_9CHLO</name>
<evidence type="ECO:0000313" key="3">
    <source>
        <dbReference type="Proteomes" id="UP001491310"/>
    </source>
</evidence>
<comment type="caution">
    <text evidence="2">The sequence shown here is derived from an EMBL/GenBank/DDBJ whole genome shotgun (WGS) entry which is preliminary data.</text>
</comment>
<dbReference type="Gene3D" id="3.40.250.10">
    <property type="entry name" value="Rhodanese-like domain"/>
    <property type="match status" value="1"/>
</dbReference>
<dbReference type="PANTHER" id="PTHR44542:SF14">
    <property type="entry name" value="PROTEIN HIGH ARSENIC CONTENT 1, MITOCHONDRIAL-RELATED"/>
    <property type="match status" value="1"/>
</dbReference>
<gene>
    <name evidence="2" type="ORF">WJX75_002530</name>
</gene>
<dbReference type="SUPFAM" id="SSF52821">
    <property type="entry name" value="Rhodanese/Cell cycle control phosphatase"/>
    <property type="match status" value="1"/>
</dbReference>
<dbReference type="CDD" id="cd00158">
    <property type="entry name" value="RHOD"/>
    <property type="match status" value="1"/>
</dbReference>
<dbReference type="InterPro" id="IPR036873">
    <property type="entry name" value="Rhodanese-like_dom_sf"/>
</dbReference>
<dbReference type="SMART" id="SM00450">
    <property type="entry name" value="RHOD"/>
    <property type="match status" value="1"/>
</dbReference>
<keyword evidence="3" id="KW-1185">Reference proteome</keyword>
<accession>A0ABR2YAU3</accession>
<sequence length="123" mass="13363">MADPLAFVPDVPSVDAAKAKELIGDKKFALLDVRTVEEYEKGHVAGSINVPYLFFKENGVKELNPEFLEKATAALPDPEAEIVVTCQMGKRGALATKALQDAKYTNVVNLDNGLSTWTSPLEK</sequence>
<evidence type="ECO:0000259" key="1">
    <source>
        <dbReference type="PROSITE" id="PS50206"/>
    </source>
</evidence>